<dbReference type="GO" id="GO:0000287">
    <property type="term" value="F:magnesium ion binding"/>
    <property type="evidence" value="ECO:0007669"/>
    <property type="project" value="TreeGrafter"/>
</dbReference>
<comment type="catalytic activity">
    <reaction evidence="8">
        <text>(6R)-5,10-methylene-5,6,7,8-tetrahydrofolate + 3-methyl-2-oxobutanoate + H2O = 2-dehydropantoate + (6S)-5,6,7,8-tetrahydrofolate</text>
        <dbReference type="Rhea" id="RHEA:11824"/>
        <dbReference type="ChEBI" id="CHEBI:11561"/>
        <dbReference type="ChEBI" id="CHEBI:11851"/>
        <dbReference type="ChEBI" id="CHEBI:15377"/>
        <dbReference type="ChEBI" id="CHEBI:15636"/>
        <dbReference type="ChEBI" id="CHEBI:57453"/>
        <dbReference type="EC" id="2.1.2.11"/>
    </reaction>
</comment>
<evidence type="ECO:0000256" key="9">
    <source>
        <dbReference type="PIRSR" id="PIRSR000388-1"/>
    </source>
</evidence>
<evidence type="ECO:0000313" key="12">
    <source>
        <dbReference type="EMBL" id="VFJ97335.1"/>
    </source>
</evidence>
<evidence type="ECO:0000256" key="4">
    <source>
        <dbReference type="ARBA" id="ARBA00022655"/>
    </source>
</evidence>
<organism evidence="12">
    <name type="scientific">Candidatus Kentrum sp. LFY</name>
    <dbReference type="NCBI Taxonomy" id="2126342"/>
    <lineage>
        <taxon>Bacteria</taxon>
        <taxon>Pseudomonadati</taxon>
        <taxon>Pseudomonadota</taxon>
        <taxon>Gammaproteobacteria</taxon>
        <taxon>Candidatus Kentrum</taxon>
    </lineage>
</organism>
<evidence type="ECO:0000256" key="3">
    <source>
        <dbReference type="ARBA" id="ARBA00011424"/>
    </source>
</evidence>
<dbReference type="PANTHER" id="PTHR20881">
    <property type="entry name" value="3-METHYL-2-OXOBUTANOATE HYDROXYMETHYLTRANSFERASE"/>
    <property type="match status" value="1"/>
</dbReference>
<dbReference type="InterPro" id="IPR003700">
    <property type="entry name" value="Pantoate_hydroxy_MeTrfase"/>
</dbReference>
<evidence type="ECO:0000256" key="5">
    <source>
        <dbReference type="ARBA" id="ARBA00022679"/>
    </source>
</evidence>
<comment type="similarity">
    <text evidence="2 8">Belongs to the PanB family.</text>
</comment>
<comment type="subcellular location">
    <subcellularLocation>
        <location evidence="8">Cytoplasm</location>
    </subcellularLocation>
</comment>
<dbReference type="PANTHER" id="PTHR20881:SF0">
    <property type="entry name" value="3-METHYL-2-OXOBUTANOATE HYDROXYMETHYLTRANSFERASE"/>
    <property type="match status" value="1"/>
</dbReference>
<evidence type="ECO:0000256" key="1">
    <source>
        <dbReference type="ARBA" id="ARBA00005033"/>
    </source>
</evidence>
<dbReference type="InterPro" id="IPR040442">
    <property type="entry name" value="Pyrv_kinase-like_dom_sf"/>
</dbReference>
<dbReference type="AlphaFoldDB" id="A0A450UXS6"/>
<evidence type="ECO:0000256" key="11">
    <source>
        <dbReference type="PIRSR" id="PIRSR000388-3"/>
    </source>
</evidence>
<keyword evidence="5 8" id="KW-0808">Transferase</keyword>
<dbReference type="GO" id="GO:0032259">
    <property type="term" value="P:methylation"/>
    <property type="evidence" value="ECO:0007669"/>
    <property type="project" value="UniProtKB-KW"/>
</dbReference>
<evidence type="ECO:0000256" key="8">
    <source>
        <dbReference type="HAMAP-Rule" id="MF_00156"/>
    </source>
</evidence>
<gene>
    <name evidence="8" type="primary">panB</name>
    <name evidence="12" type="ORF">BECKLFY1418B_GA0070995_10998</name>
</gene>
<dbReference type="HAMAP" id="MF_00156">
    <property type="entry name" value="PanB"/>
    <property type="match status" value="1"/>
</dbReference>
<dbReference type="Pfam" id="PF02548">
    <property type="entry name" value="Pantoate_transf"/>
    <property type="match status" value="1"/>
</dbReference>
<dbReference type="GO" id="GO:0015940">
    <property type="term" value="P:pantothenate biosynthetic process"/>
    <property type="evidence" value="ECO:0007669"/>
    <property type="project" value="UniProtKB-UniRule"/>
</dbReference>
<feature type="binding site" evidence="8 11">
    <location>
        <position position="72"/>
    </location>
    <ligand>
        <name>Mg(2+)</name>
        <dbReference type="ChEBI" id="CHEBI:18420"/>
    </ligand>
</feature>
<accession>A0A450UXS6</accession>
<feature type="active site" description="Proton acceptor" evidence="8 9">
    <location>
        <position position="208"/>
    </location>
</feature>
<dbReference type="UniPathway" id="UPA00028">
    <property type="reaction ID" value="UER00003"/>
</dbReference>
<feature type="binding site" evidence="8 10">
    <location>
        <begin position="72"/>
        <end position="73"/>
    </location>
    <ligand>
        <name>3-methyl-2-oxobutanoate</name>
        <dbReference type="ChEBI" id="CHEBI:11851"/>
    </ligand>
</feature>
<dbReference type="GO" id="GO:0003864">
    <property type="term" value="F:3-methyl-2-oxobutanoate hydroxymethyltransferase activity"/>
    <property type="evidence" value="ECO:0007669"/>
    <property type="project" value="UniProtKB-UniRule"/>
</dbReference>
<keyword evidence="4 8" id="KW-0566">Pantothenate biosynthesis</keyword>
<protein>
    <recommendedName>
        <fullName evidence="8">3-methyl-2-oxobutanoate hydroxymethyltransferase</fullName>
        <ecNumber evidence="8">2.1.2.11</ecNumber>
    </recommendedName>
    <alternativeName>
        <fullName evidence="8">Ketopantoate hydroxymethyltransferase</fullName>
        <shortName evidence="8">KPHMT</shortName>
    </alternativeName>
</protein>
<dbReference type="FunFam" id="3.20.20.60:FF:000003">
    <property type="entry name" value="3-methyl-2-oxobutanoate hydroxymethyltransferase"/>
    <property type="match status" value="1"/>
</dbReference>
<dbReference type="EMBL" id="CAADFF010000099">
    <property type="protein sequence ID" value="VFJ97335.1"/>
    <property type="molecule type" value="Genomic_DNA"/>
</dbReference>
<feature type="binding site" evidence="8 11">
    <location>
        <position position="111"/>
    </location>
    <ligand>
        <name>Mg(2+)</name>
        <dbReference type="ChEBI" id="CHEBI:18420"/>
    </ligand>
</feature>
<comment type="function">
    <text evidence="7 8">Catalyzes the reversible reaction in which hydroxymethyl group from 5,10-methylenetetrahydrofolate is transferred onto alpha-ketoisovalerate to form ketopantoate.</text>
</comment>
<dbReference type="Gene3D" id="3.20.20.60">
    <property type="entry name" value="Phosphoenolpyruvate-binding domains"/>
    <property type="match status" value="1"/>
</dbReference>
<proteinExistence type="inferred from homology"/>
<evidence type="ECO:0000256" key="7">
    <source>
        <dbReference type="ARBA" id="ARBA00056497"/>
    </source>
</evidence>
<reference evidence="12" key="1">
    <citation type="submission" date="2019-02" db="EMBL/GenBank/DDBJ databases">
        <authorList>
            <person name="Gruber-Vodicka R. H."/>
            <person name="Seah K. B. B."/>
        </authorList>
    </citation>
    <scope>NUCLEOTIDE SEQUENCE</scope>
    <source>
        <strain evidence="12">BECK_M7</strain>
    </source>
</reference>
<dbReference type="InterPro" id="IPR015813">
    <property type="entry name" value="Pyrv/PenolPyrv_kinase-like_dom"/>
</dbReference>
<comment type="pathway">
    <text evidence="1 8">Cofactor biosynthesis; (R)-pantothenate biosynthesis; (R)-pantoate from 3-methyl-2-oxobutanoate: step 1/2.</text>
</comment>
<dbReference type="CDD" id="cd06557">
    <property type="entry name" value="KPHMT-like"/>
    <property type="match status" value="1"/>
</dbReference>
<dbReference type="EC" id="2.1.2.11" evidence="8"/>
<evidence type="ECO:0000256" key="6">
    <source>
        <dbReference type="ARBA" id="ARBA00022723"/>
    </source>
</evidence>
<sequence length="291" mass="31557">MLCRLEAKLHSIDHYGYPFMSTQNDSAKSRITTLALQRMKQSGEKFTTLTAYDATFAGILDDAGVEVILIGDSLGMVIQGNETTVPVTMDDMAYHTRLVARGCQRALIMADMPFMSFATPEKALENAAHLMRQGAHMVKLEGGSHQVDTVHRIGLEGIPVCAHIGLRPQSIHKMGGYIVQGRGDKAARAMIDDAHALEEAGADILLLECVPSKLAREITSSVRIPVIGIGAGSHCDGQVLVLYDMLGITRGRTPKFVKNFLPEGKSISGAIEAFVRAVKSVEFPGPEHEFQ</sequence>
<feature type="binding site" evidence="8 10">
    <location>
        <position position="139"/>
    </location>
    <ligand>
        <name>3-methyl-2-oxobutanoate</name>
        <dbReference type="ChEBI" id="CHEBI:11851"/>
    </ligand>
</feature>
<dbReference type="NCBIfam" id="NF001452">
    <property type="entry name" value="PRK00311.1"/>
    <property type="match status" value="1"/>
</dbReference>
<name>A0A450UXS6_9GAMM</name>
<keyword evidence="8 11" id="KW-0460">Magnesium</keyword>
<keyword evidence="8" id="KW-0963">Cytoplasm</keyword>
<dbReference type="SUPFAM" id="SSF51621">
    <property type="entry name" value="Phosphoenolpyruvate/pyruvate domain"/>
    <property type="match status" value="1"/>
</dbReference>
<dbReference type="NCBIfam" id="TIGR00222">
    <property type="entry name" value="panB"/>
    <property type="match status" value="1"/>
</dbReference>
<keyword evidence="12" id="KW-0489">Methyltransferase</keyword>
<evidence type="ECO:0000256" key="2">
    <source>
        <dbReference type="ARBA" id="ARBA00008676"/>
    </source>
</evidence>
<feature type="binding site" evidence="8 11">
    <location>
        <position position="141"/>
    </location>
    <ligand>
        <name>Mg(2+)</name>
        <dbReference type="ChEBI" id="CHEBI:18420"/>
    </ligand>
</feature>
<comment type="cofactor">
    <cofactor evidence="8 11">
        <name>Mg(2+)</name>
        <dbReference type="ChEBI" id="CHEBI:18420"/>
    </cofactor>
    <text evidence="8 11">Binds 1 Mg(2+) ion per subunit.</text>
</comment>
<evidence type="ECO:0000256" key="10">
    <source>
        <dbReference type="PIRSR" id="PIRSR000388-2"/>
    </source>
</evidence>
<keyword evidence="6 8" id="KW-0479">Metal-binding</keyword>
<feature type="binding site" evidence="8 10">
    <location>
        <position position="111"/>
    </location>
    <ligand>
        <name>3-methyl-2-oxobutanoate</name>
        <dbReference type="ChEBI" id="CHEBI:11851"/>
    </ligand>
</feature>
<comment type="subunit">
    <text evidence="3 8">Homodecamer; pentamer of dimers.</text>
</comment>
<dbReference type="GO" id="GO:0005737">
    <property type="term" value="C:cytoplasm"/>
    <property type="evidence" value="ECO:0007669"/>
    <property type="project" value="UniProtKB-SubCell"/>
</dbReference>
<dbReference type="GO" id="GO:0008168">
    <property type="term" value="F:methyltransferase activity"/>
    <property type="evidence" value="ECO:0007669"/>
    <property type="project" value="UniProtKB-KW"/>
</dbReference>
<dbReference type="PIRSF" id="PIRSF000388">
    <property type="entry name" value="Pantoate_hydroxy_MeTrfase"/>
    <property type="match status" value="1"/>
</dbReference>